<keyword evidence="1" id="KW-0378">Hydrolase</keyword>
<dbReference type="EMBL" id="APND01000001">
    <property type="protein sequence ID" value="MES1928536.1"/>
    <property type="molecule type" value="Genomic_DNA"/>
</dbReference>
<comment type="caution">
    <text evidence="1">The sequence shown here is derived from an EMBL/GenBank/DDBJ whole genome shotgun (WGS) entry which is preliminary data.</text>
</comment>
<dbReference type="GO" id="GO:0008803">
    <property type="term" value="F:bis(5'-nucleosyl)-tetraphosphatase (symmetrical) activity"/>
    <property type="evidence" value="ECO:0007669"/>
    <property type="project" value="UniProtKB-EC"/>
</dbReference>
<gene>
    <name evidence="1" type="primary">apaH</name>
    <name evidence="1" type="ORF">SADO_04735</name>
</gene>
<dbReference type="PANTHER" id="PTHR40942">
    <property type="match status" value="1"/>
</dbReference>
<dbReference type="Gene3D" id="3.60.21.10">
    <property type="match status" value="1"/>
</dbReference>
<dbReference type="Proteomes" id="UP001460888">
    <property type="component" value="Unassembled WGS sequence"/>
</dbReference>
<dbReference type="NCBIfam" id="NF001204">
    <property type="entry name" value="PRK00166.1"/>
    <property type="match status" value="1"/>
</dbReference>
<organism evidence="1 2">
    <name type="scientific">Salinisphaera dokdonensis CL-ES53</name>
    <dbReference type="NCBI Taxonomy" id="1304272"/>
    <lineage>
        <taxon>Bacteria</taxon>
        <taxon>Pseudomonadati</taxon>
        <taxon>Pseudomonadota</taxon>
        <taxon>Gammaproteobacteria</taxon>
        <taxon>Salinisphaerales</taxon>
        <taxon>Salinisphaeraceae</taxon>
        <taxon>Salinisphaera</taxon>
    </lineage>
</organism>
<dbReference type="PANTHER" id="PTHR40942:SF4">
    <property type="entry name" value="CYTOCHROME C5"/>
    <property type="match status" value="1"/>
</dbReference>
<evidence type="ECO:0000313" key="2">
    <source>
        <dbReference type="Proteomes" id="UP001460888"/>
    </source>
</evidence>
<accession>A0ABV2AY10</accession>
<keyword evidence="2" id="KW-1185">Reference proteome</keyword>
<name>A0ABV2AY10_9GAMM</name>
<dbReference type="InterPro" id="IPR029052">
    <property type="entry name" value="Metallo-depent_PP-like"/>
</dbReference>
<reference evidence="1 2" key="1">
    <citation type="submission" date="2013-03" db="EMBL/GenBank/DDBJ databases">
        <title>Salinisphaera dokdonensis CL-ES53 Genome Sequencing.</title>
        <authorList>
            <person name="Li C."/>
            <person name="Lai Q."/>
            <person name="Shao Z."/>
        </authorList>
    </citation>
    <scope>NUCLEOTIDE SEQUENCE [LARGE SCALE GENOMIC DNA]</scope>
    <source>
        <strain evidence="1 2">CL-ES53</strain>
    </source>
</reference>
<sequence>MGDRAVTVIGNHDLSLLALAQRPDALDSAKPSLRPLLEAPDCDELLEWLRHRPLMHRDESLGWTMVHAGIPAEWTIQEAQARATELENALRGPDHGAFLAELFGNTPEQWDPQLAGAERLRYIANTLTRQRFVHADGRLDMDYKRTLAGAPPELLPWFAVPERASAHERIVFGHWSALERIEWPEHNVWGIDTGAAWGGQLSALRLDSATPELVQVDAG</sequence>
<protein>
    <submittedName>
        <fullName evidence="1">Diadenosine tetraphosphatase</fullName>
        <ecNumber evidence="1">3.6.1.41</ecNumber>
    </submittedName>
</protein>
<proteinExistence type="predicted"/>
<evidence type="ECO:0000313" key="1">
    <source>
        <dbReference type="EMBL" id="MES1928536.1"/>
    </source>
</evidence>
<dbReference type="EC" id="3.6.1.41" evidence="1"/>
<dbReference type="SUPFAM" id="SSF56300">
    <property type="entry name" value="Metallo-dependent phosphatases"/>
    <property type="match status" value="1"/>
</dbReference>